<evidence type="ECO:0000259" key="3">
    <source>
        <dbReference type="PROSITE" id="PS50222"/>
    </source>
</evidence>
<organism evidence="4">
    <name type="scientific">Hirondellea gigas</name>
    <dbReference type="NCBI Taxonomy" id="1518452"/>
    <lineage>
        <taxon>Eukaryota</taxon>
        <taxon>Metazoa</taxon>
        <taxon>Ecdysozoa</taxon>
        <taxon>Arthropoda</taxon>
        <taxon>Crustacea</taxon>
        <taxon>Multicrustacea</taxon>
        <taxon>Malacostraca</taxon>
        <taxon>Eumalacostraca</taxon>
        <taxon>Peracarida</taxon>
        <taxon>Amphipoda</taxon>
        <taxon>Amphilochidea</taxon>
        <taxon>Lysianassida</taxon>
        <taxon>Lysianassidira</taxon>
        <taxon>Lysianassoidea</taxon>
        <taxon>Lysianassidae</taxon>
        <taxon>Hirondellea</taxon>
    </lineage>
</organism>
<evidence type="ECO:0000313" key="4">
    <source>
        <dbReference type="EMBL" id="LAC26283.1"/>
    </source>
</evidence>
<dbReference type="Gene3D" id="1.20.58.60">
    <property type="match status" value="5"/>
</dbReference>
<dbReference type="InterPro" id="IPR036872">
    <property type="entry name" value="CH_dom_sf"/>
</dbReference>
<evidence type="ECO:0000256" key="1">
    <source>
        <dbReference type="ARBA" id="ARBA00022837"/>
    </source>
</evidence>
<dbReference type="InterPro" id="IPR018247">
    <property type="entry name" value="EF_Hand_1_Ca_BS"/>
</dbReference>
<dbReference type="SUPFAM" id="SSF47473">
    <property type="entry name" value="EF-hand"/>
    <property type="match status" value="1"/>
</dbReference>
<dbReference type="PROSITE" id="PS50021">
    <property type="entry name" value="CH"/>
    <property type="match status" value="2"/>
</dbReference>
<reference evidence="4" key="1">
    <citation type="submission" date="2017-11" db="EMBL/GenBank/DDBJ databases">
        <title>The sensing device of the deep-sea amphipod.</title>
        <authorList>
            <person name="Kobayashi H."/>
            <person name="Nagahama T."/>
            <person name="Arai W."/>
            <person name="Sasagawa Y."/>
            <person name="Umeda M."/>
            <person name="Hayashi T."/>
            <person name="Nikaido I."/>
            <person name="Watanabe H."/>
            <person name="Oguri K."/>
            <person name="Kitazato H."/>
            <person name="Fujioka K."/>
            <person name="Kido Y."/>
            <person name="Takami H."/>
        </authorList>
    </citation>
    <scope>NUCLEOTIDE SEQUENCE</scope>
    <source>
        <tissue evidence="4">Whole body</tissue>
    </source>
</reference>
<dbReference type="Gene3D" id="1.10.418.10">
    <property type="entry name" value="Calponin-like domain"/>
    <property type="match status" value="2"/>
</dbReference>
<dbReference type="InterPro" id="IPR002048">
    <property type="entry name" value="EF_hand_dom"/>
</dbReference>
<dbReference type="InterPro" id="IPR011992">
    <property type="entry name" value="EF-hand-dom_pair"/>
</dbReference>
<dbReference type="PROSITE" id="PS50222">
    <property type="entry name" value="EF_HAND_2"/>
    <property type="match status" value="1"/>
</dbReference>
<feature type="domain" description="Calponin-homology (CH)" evidence="2">
    <location>
        <begin position="1"/>
        <end position="61"/>
    </location>
</feature>
<feature type="domain" description="Calponin-homology (CH)" evidence="2">
    <location>
        <begin position="70"/>
        <end position="173"/>
    </location>
</feature>
<dbReference type="SUPFAM" id="SSF46966">
    <property type="entry name" value="Spectrin repeat"/>
    <property type="match status" value="2"/>
</dbReference>
<accession>A0A6A7G8A1</accession>
<dbReference type="AlphaFoldDB" id="A0A6A7G8A1"/>
<feature type="domain" description="EF-hand" evidence="3">
    <location>
        <begin position="1037"/>
        <end position="1072"/>
    </location>
</feature>
<dbReference type="InterPro" id="IPR001715">
    <property type="entry name" value="CH_dom"/>
</dbReference>
<protein>
    <submittedName>
        <fullName evidence="4">Paramyosin</fullName>
    </submittedName>
</protein>
<dbReference type="SMART" id="SM00033">
    <property type="entry name" value="CH"/>
    <property type="match status" value="1"/>
</dbReference>
<dbReference type="SUPFAM" id="SSF47576">
    <property type="entry name" value="Calponin-homology domain, CH-domain"/>
    <property type="match status" value="1"/>
</dbReference>
<sequence>MRKIKKNAKLAAHKLDAAGLALQFVSQQGIEMKVAPSAENIVEGDVKLILGLIWGLMRKFIRFSDDDSGPNPQEALLMWVNNQIASYNLPKVERFPGGFHNGMALCAVLHKHRPKLIDMDSLNPLDGPGNLRKAFVGAERYFDLEQFLTPEEFVKLDDKSMFIYVSEYFYGVARMRKFELAAKRITRLVDYTRVNDQMKEDFKAKAEALRLHLDRVMKILNDRAIDNTMAGARHKLAEFSNYKEKDKSEIAGQYLDVESFYNHLAMRLSDHKRPAYNPPHETSLPGLNDTFRQLELTEQERSVALRSELNRQIKLVQLSEHHAKLSVKFHAFSDIKTRYLNERETITTTNEASFHINTLNTFDDESKAFQEENDRSMKEISDNLQSEKYENISDVRNLESAVIDRFVQLCDLSAAKRLILDDHLARETFNEKFRLDDGQHVIICETITSFHGAKSAYLNVKESVNSVDEARSKLSELEACLIEVKEFESATVPGMKELGVKINDSVYQTEISSSHFANEKAALNGREVTVDAHFVELQDLYSAKLVILEDDMAREVFTLNVRLQNLNHIKSFESLSSWCNEKASYLNHKESVNSISDAQLHLSGLEAFVREKNDQLKHFVRNLQELGHEITFARYDNLSQWQFETPEEITQRESKVDDLFAELARLHVTKKDVLDDDLAREEFKAHVLLLNDRHVGSFNSISSWCDDKDAYLDTKEDIDSIADANLQISRLEEFCSDQRDAARHNVSLNKLGEEIRSSRYERLSVYVYEDPDSVLGRDNQIADRFSTLTEKTATKDQVLKDALDLEIRKEANRVRYATLAADLRRWVKATSESSADSHFGFTLAEVESFSDVLEKQDAELAQQAESKESGAQTVLDAGIALGVKENAYTEETPQSLAQSCVNLSNALSVRRNAYQTELQTQRDNDDLCKKFADEITTFSDSLTAQRTMFASSSDDLEVQLESVTAKHESKDEDDKLPSIEALQSEIDSRGITNNRHTFMSTQDVRVLLEQFKTFLFRKAKMLSEEIDQKKLKGLTLEQYAQIEDQFKQFDADSSGQLSPNEIKACLFSLGEEVSNKQVKKILNDFGNECKEELTEEGFKNFMIGVLGVSAALPEDITSGFKLINRGAEFATTERMDLLTDQDLDFITKTAPAKGDGWDYDAWVNEVFAR</sequence>
<dbReference type="EMBL" id="IACT01007164">
    <property type="protein sequence ID" value="LAC26283.1"/>
    <property type="molecule type" value="mRNA"/>
</dbReference>
<name>A0A6A7G8A1_9CRUS</name>
<proteinExistence type="evidence at transcript level"/>
<dbReference type="PROSITE" id="PS00018">
    <property type="entry name" value="EF_HAND_1"/>
    <property type="match status" value="1"/>
</dbReference>
<keyword evidence="1" id="KW-0106">Calcium</keyword>
<dbReference type="Pfam" id="PF00307">
    <property type="entry name" value="CH"/>
    <property type="match status" value="1"/>
</dbReference>
<dbReference type="Gene3D" id="1.10.238.10">
    <property type="entry name" value="EF-hand"/>
    <property type="match status" value="1"/>
</dbReference>
<dbReference type="PANTHER" id="PTHR11915">
    <property type="entry name" value="SPECTRIN/FILAMIN RELATED CYTOSKELETAL PROTEIN"/>
    <property type="match status" value="1"/>
</dbReference>
<dbReference type="GO" id="GO:0005509">
    <property type="term" value="F:calcium ion binding"/>
    <property type="evidence" value="ECO:0007669"/>
    <property type="project" value="InterPro"/>
</dbReference>
<evidence type="ECO:0000259" key="2">
    <source>
        <dbReference type="PROSITE" id="PS50021"/>
    </source>
</evidence>